<proteinExistence type="predicted"/>
<comment type="caution">
    <text evidence="2">The sequence shown here is derived from an EMBL/GenBank/DDBJ whole genome shotgun (WGS) entry which is preliminary data.</text>
</comment>
<evidence type="ECO:0000313" key="2">
    <source>
        <dbReference type="EMBL" id="CAJ0928453.1"/>
    </source>
</evidence>
<accession>A0ABN9L0R8</accession>
<dbReference type="PANTHER" id="PTHR21301:SF12">
    <property type="match status" value="1"/>
</dbReference>
<dbReference type="InterPro" id="IPR000477">
    <property type="entry name" value="RT_dom"/>
</dbReference>
<organism evidence="2 3">
    <name type="scientific">Ranitomeya imitator</name>
    <name type="common">mimic poison frog</name>
    <dbReference type="NCBI Taxonomy" id="111125"/>
    <lineage>
        <taxon>Eukaryota</taxon>
        <taxon>Metazoa</taxon>
        <taxon>Chordata</taxon>
        <taxon>Craniata</taxon>
        <taxon>Vertebrata</taxon>
        <taxon>Euteleostomi</taxon>
        <taxon>Amphibia</taxon>
        <taxon>Batrachia</taxon>
        <taxon>Anura</taxon>
        <taxon>Neobatrachia</taxon>
        <taxon>Hyloidea</taxon>
        <taxon>Dendrobatidae</taxon>
        <taxon>Dendrobatinae</taxon>
        <taxon>Ranitomeya</taxon>
    </lineage>
</organism>
<dbReference type="EMBL" id="CAUEEQ010005190">
    <property type="protein sequence ID" value="CAJ0928453.1"/>
    <property type="molecule type" value="Genomic_DNA"/>
</dbReference>
<keyword evidence="3" id="KW-1185">Reference proteome</keyword>
<reference evidence="2" key="1">
    <citation type="submission" date="2023-07" db="EMBL/GenBank/DDBJ databases">
        <authorList>
            <person name="Stuckert A."/>
        </authorList>
    </citation>
    <scope>NUCLEOTIDE SEQUENCE</scope>
</reference>
<dbReference type="PROSITE" id="PS50878">
    <property type="entry name" value="RT_POL"/>
    <property type="match status" value="1"/>
</dbReference>
<evidence type="ECO:0000313" key="3">
    <source>
        <dbReference type="Proteomes" id="UP001176940"/>
    </source>
</evidence>
<dbReference type="PANTHER" id="PTHR21301">
    <property type="entry name" value="REVERSE TRANSCRIPTASE"/>
    <property type="match status" value="1"/>
</dbReference>
<gene>
    <name evidence="2" type="ORF">RIMI_LOCUS3449890</name>
</gene>
<protein>
    <recommendedName>
        <fullName evidence="1">Reverse transcriptase domain-containing protein</fullName>
    </recommendedName>
</protein>
<evidence type="ECO:0000259" key="1">
    <source>
        <dbReference type="PROSITE" id="PS50878"/>
    </source>
</evidence>
<sequence>MTTRSQGGPLWPPQILFFHPFKYILLEQILTPLFKGTRSFILHTGHFLEIIKHLQTIPAHSLLVTLDVNSLYTSITHEQGILATKFLLEKSNMSSKSNNLCLDLLKLILYKKKNSVWVTYYVQTRGTTMFSNVAPPYTNAFMNLFENEYIYTNELFS</sequence>
<dbReference type="Proteomes" id="UP001176940">
    <property type="component" value="Unassembled WGS sequence"/>
</dbReference>
<name>A0ABN9L0R8_9NEOB</name>
<feature type="domain" description="Reverse transcriptase" evidence="1">
    <location>
        <begin position="1"/>
        <end position="157"/>
    </location>
</feature>